<evidence type="ECO:0000313" key="2">
    <source>
        <dbReference type="EMBL" id="KAJ3487375.1"/>
    </source>
</evidence>
<sequence>MHHALCIQELIVNICYCLRAELDPPYLGSTAHKVARAALASLARTCHMFHDPAIHSLWSFQGSLHPVVLRLGDSVMETDDAVTYVHAPSDAQISSFIKYARFIETIRLSSHIKIDTKILDTLLSLSWPPSISTHSCIPLFPNLRRLSWDIDYPDPQIDDDFMCLFIGPRLSELLGSSSSSPMELTRHALRYYTPSLKTFRWQRGSPPSYSLLIEACLCPSISEKLTFISLSNLGVVTSAIWVMLSQFPHLRKLYSRIPTTNPKGKSVVFPATHFPSLDILELFSYGRQARDFISFAVELMPVDRRPYRLRRLSLECDEPFIDGDATVIIREMVEVCDTDILETFRLNVNYYSTEDPTWEHPDIVPTSLTPLLDLPSLRELTLWPMKRIDLDNETLETMAHAWPNLETLDLPWDDKRWLQASKITLEGLIPLAQLCPRLDTVWITLGPHVSVSDELQFRVDQMTFRNSLQTLQLDRGSISDWDSAERVARFLLKLFPHLSGLLWYQDDDPCEDLEDEMGSSTRDENDGSVVGGRLSGQGNSGRNIWDLVKEIIIREFYIRRRRIVLDIVSRISRSSKR</sequence>
<comment type="caution">
    <text evidence="2">The sequence shown here is derived from an EMBL/GenBank/DDBJ whole genome shotgun (WGS) entry which is preliminary data.</text>
</comment>
<feature type="region of interest" description="Disordered" evidence="1">
    <location>
        <begin position="513"/>
        <end position="535"/>
    </location>
</feature>
<proteinExistence type="predicted"/>
<name>A0AAD5V6Q7_9APHY</name>
<dbReference type="Gene3D" id="3.80.10.10">
    <property type="entry name" value="Ribonuclease Inhibitor"/>
    <property type="match status" value="1"/>
</dbReference>
<keyword evidence="3" id="KW-1185">Reference proteome</keyword>
<dbReference type="EMBL" id="JANAWD010000094">
    <property type="protein sequence ID" value="KAJ3487375.1"/>
    <property type="molecule type" value="Genomic_DNA"/>
</dbReference>
<evidence type="ECO:0000256" key="1">
    <source>
        <dbReference type="SAM" id="MobiDB-lite"/>
    </source>
</evidence>
<dbReference type="AlphaFoldDB" id="A0AAD5V6Q7"/>
<evidence type="ECO:0000313" key="3">
    <source>
        <dbReference type="Proteomes" id="UP001212997"/>
    </source>
</evidence>
<dbReference type="SUPFAM" id="SSF52047">
    <property type="entry name" value="RNI-like"/>
    <property type="match status" value="1"/>
</dbReference>
<organism evidence="2 3">
    <name type="scientific">Meripilus lineatus</name>
    <dbReference type="NCBI Taxonomy" id="2056292"/>
    <lineage>
        <taxon>Eukaryota</taxon>
        <taxon>Fungi</taxon>
        <taxon>Dikarya</taxon>
        <taxon>Basidiomycota</taxon>
        <taxon>Agaricomycotina</taxon>
        <taxon>Agaricomycetes</taxon>
        <taxon>Polyporales</taxon>
        <taxon>Meripilaceae</taxon>
        <taxon>Meripilus</taxon>
    </lineage>
</organism>
<evidence type="ECO:0008006" key="4">
    <source>
        <dbReference type="Google" id="ProtNLM"/>
    </source>
</evidence>
<reference evidence="2" key="1">
    <citation type="submission" date="2022-07" db="EMBL/GenBank/DDBJ databases">
        <title>Genome Sequence of Physisporinus lineatus.</title>
        <authorList>
            <person name="Buettner E."/>
        </authorList>
    </citation>
    <scope>NUCLEOTIDE SEQUENCE</scope>
    <source>
        <strain evidence="2">VT162</strain>
    </source>
</reference>
<accession>A0AAD5V6Q7</accession>
<dbReference type="Proteomes" id="UP001212997">
    <property type="component" value="Unassembled WGS sequence"/>
</dbReference>
<gene>
    <name evidence="2" type="ORF">NLI96_g3588</name>
</gene>
<protein>
    <recommendedName>
        <fullName evidence="4">F-box domain-containing protein</fullName>
    </recommendedName>
</protein>
<dbReference type="InterPro" id="IPR032675">
    <property type="entry name" value="LRR_dom_sf"/>
</dbReference>